<feature type="transmembrane region" description="Helical" evidence="8">
    <location>
        <begin position="367"/>
        <end position="387"/>
    </location>
</feature>
<organism evidence="9 10">
    <name type="scientific">Terriglobus albidus</name>
    <dbReference type="NCBI Taxonomy" id="1592106"/>
    <lineage>
        <taxon>Bacteria</taxon>
        <taxon>Pseudomonadati</taxon>
        <taxon>Acidobacteriota</taxon>
        <taxon>Terriglobia</taxon>
        <taxon>Terriglobales</taxon>
        <taxon>Acidobacteriaceae</taxon>
        <taxon>Terriglobus</taxon>
    </lineage>
</organism>
<feature type="transmembrane region" description="Helical" evidence="8">
    <location>
        <begin position="200"/>
        <end position="219"/>
    </location>
</feature>
<evidence type="ECO:0000256" key="5">
    <source>
        <dbReference type="ARBA" id="ARBA00022840"/>
    </source>
</evidence>
<dbReference type="GO" id="GO:0005471">
    <property type="term" value="F:ATP:ADP antiporter activity"/>
    <property type="evidence" value="ECO:0007669"/>
    <property type="project" value="InterPro"/>
</dbReference>
<dbReference type="EMBL" id="CP042806">
    <property type="protein sequence ID" value="QEE28908.1"/>
    <property type="molecule type" value="Genomic_DNA"/>
</dbReference>
<keyword evidence="6 8" id="KW-1133">Transmembrane helix</keyword>
<keyword evidence="5 8" id="KW-0067">ATP-binding</keyword>
<dbReference type="AlphaFoldDB" id="A0A5B9E9T6"/>
<feature type="transmembrane region" description="Helical" evidence="8">
    <location>
        <begin position="113"/>
        <end position="133"/>
    </location>
</feature>
<keyword evidence="7 8" id="KW-0472">Membrane</keyword>
<dbReference type="OrthoDB" id="104841at2"/>
<evidence type="ECO:0000256" key="6">
    <source>
        <dbReference type="ARBA" id="ARBA00022989"/>
    </source>
</evidence>
<feature type="transmembrane region" description="Helical" evidence="8">
    <location>
        <begin position="338"/>
        <end position="355"/>
    </location>
</feature>
<dbReference type="Gene3D" id="1.20.1250.20">
    <property type="entry name" value="MFS general substrate transporter like domains"/>
    <property type="match status" value="1"/>
</dbReference>
<evidence type="ECO:0000256" key="3">
    <source>
        <dbReference type="ARBA" id="ARBA00022692"/>
    </source>
</evidence>
<dbReference type="InterPro" id="IPR004667">
    <property type="entry name" value="ADP_ATP_car_bac_type"/>
</dbReference>
<keyword evidence="2 8" id="KW-0813">Transport</keyword>
<feature type="transmembrane region" description="Helical" evidence="8">
    <location>
        <begin position="283"/>
        <end position="305"/>
    </location>
</feature>
<feature type="transmembrane region" description="Helical" evidence="8">
    <location>
        <begin position="74"/>
        <end position="93"/>
    </location>
</feature>
<dbReference type="KEGG" id="talb:FTW19_13420"/>
<dbReference type="PANTHER" id="PTHR43596">
    <property type="entry name" value="ADP,ATP CARRIER PROTEIN"/>
    <property type="match status" value="1"/>
</dbReference>
<dbReference type="Proteomes" id="UP000321820">
    <property type="component" value="Chromosome"/>
</dbReference>
<evidence type="ECO:0000256" key="8">
    <source>
        <dbReference type="RuleBase" id="RU363121"/>
    </source>
</evidence>
<dbReference type="InterPro" id="IPR036259">
    <property type="entry name" value="MFS_trans_sf"/>
</dbReference>
<accession>A0A5B9E9T6</accession>
<name>A0A5B9E9T6_9BACT</name>
<gene>
    <name evidence="9" type="ORF">FTW19_13420</name>
</gene>
<dbReference type="SUPFAM" id="SSF103473">
    <property type="entry name" value="MFS general substrate transporter"/>
    <property type="match status" value="1"/>
</dbReference>
<dbReference type="Pfam" id="PF03219">
    <property type="entry name" value="TLC"/>
    <property type="match status" value="1"/>
</dbReference>
<feature type="transmembrane region" description="Helical" evidence="8">
    <location>
        <begin position="165"/>
        <end position="188"/>
    </location>
</feature>
<keyword evidence="4 8" id="KW-0547">Nucleotide-binding</keyword>
<evidence type="ECO:0000313" key="10">
    <source>
        <dbReference type="Proteomes" id="UP000321820"/>
    </source>
</evidence>
<protein>
    <recommendedName>
        <fullName evidence="8">ADP,ATP carrier protein</fullName>
    </recommendedName>
</protein>
<evidence type="ECO:0000256" key="1">
    <source>
        <dbReference type="ARBA" id="ARBA00004141"/>
    </source>
</evidence>
<evidence type="ECO:0000313" key="9">
    <source>
        <dbReference type="EMBL" id="QEE28908.1"/>
    </source>
</evidence>
<keyword evidence="3 8" id="KW-0812">Transmembrane</keyword>
<comment type="similarity">
    <text evidence="8">Belongs to the ADP/ATP translocase tlc family.</text>
</comment>
<evidence type="ECO:0000256" key="4">
    <source>
        <dbReference type="ARBA" id="ARBA00022741"/>
    </source>
</evidence>
<dbReference type="GO" id="GO:0005524">
    <property type="term" value="F:ATP binding"/>
    <property type="evidence" value="ECO:0007669"/>
    <property type="project" value="UniProtKB-KW"/>
</dbReference>
<dbReference type="PANTHER" id="PTHR43596:SF1">
    <property type="entry name" value="ADP,ATP CARRIER PROTEIN"/>
    <property type="match status" value="1"/>
</dbReference>
<feature type="transmembrane region" description="Helical" evidence="8">
    <location>
        <begin position="231"/>
        <end position="254"/>
    </location>
</feature>
<dbReference type="GO" id="GO:0016020">
    <property type="term" value="C:membrane"/>
    <property type="evidence" value="ECO:0007669"/>
    <property type="project" value="UniProtKB-SubCell"/>
</dbReference>
<feature type="transmembrane region" description="Helical" evidence="8">
    <location>
        <begin position="140"/>
        <end position="159"/>
    </location>
</feature>
<proteinExistence type="inferred from homology"/>
<comment type="subcellular location">
    <subcellularLocation>
        <location evidence="1 8">Membrane</location>
        <topology evidence="1 8">Multi-pass membrane protein</topology>
    </subcellularLocation>
</comment>
<reference evidence="9 10" key="1">
    <citation type="submission" date="2019-08" db="EMBL/GenBank/DDBJ databases">
        <title>Complete genome sequence of Terriglobus albidus strain ORNL.</title>
        <authorList>
            <person name="Podar M."/>
        </authorList>
    </citation>
    <scope>NUCLEOTIDE SEQUENCE [LARGE SCALE GENOMIC DNA]</scope>
    <source>
        <strain evidence="9 10">ORNL</strain>
    </source>
</reference>
<sequence>MGITSTISIRCIDTGHGNTWGGSMGASDTEAGKMSFATTTATDTPPLGSDLQPRKSLLEKTLSIISDVQPGEGLGALILTINLFTLLGAYYLLKTVRESLILAEGGAEVKAYSSAAQAIILLGVVPLYGWIATHLNRNRLLRFTTLFFASNLIIFYLVGRTGTRIGIVYYIWVGIFNVFSVAQLWSFATDLFSQSQGKRLFPLLGVGASAGAVGGAWIAGRLIGPLGPYKIILISAAVICVCSALTRLAGYVITKRAGEQEKKKDTETLSSEGGFQLLMRDRYLLLIAILTVLLNIVSLSGDFIFGKLLVNQTNEVVGTAASLMKARKAYIGSYYASYYEWTNLVSFIIQTFLVSRIFKRIGVRGSLFVLPAISLATFVTILASPILRVVRVLKIAENSTNYSLQNTVRHALLLPTSREAKYKVKAAIETFCVRLGDVLQAGVIFVGTALHFNVRAFATMTLVITVLWLFVAYRLYIEHKHLAPECH</sequence>
<keyword evidence="10" id="KW-1185">Reference proteome</keyword>
<evidence type="ECO:0000256" key="7">
    <source>
        <dbReference type="ARBA" id="ARBA00023136"/>
    </source>
</evidence>
<evidence type="ECO:0000256" key="2">
    <source>
        <dbReference type="ARBA" id="ARBA00022448"/>
    </source>
</evidence>
<feature type="transmembrane region" description="Helical" evidence="8">
    <location>
        <begin position="456"/>
        <end position="477"/>
    </location>
</feature>